<comment type="caution">
    <text evidence="1">The sequence shown here is derived from an EMBL/GenBank/DDBJ whole genome shotgun (WGS) entry which is preliminary data.</text>
</comment>
<evidence type="ECO:0000313" key="1">
    <source>
        <dbReference type="EMBL" id="KAG5398185.1"/>
    </source>
</evidence>
<keyword evidence="2" id="KW-1185">Reference proteome</keyword>
<protein>
    <submittedName>
        <fullName evidence="1">Uncharacterized protein</fullName>
    </submittedName>
</protein>
<evidence type="ECO:0000313" key="2">
    <source>
        <dbReference type="Proteomes" id="UP000823674"/>
    </source>
</evidence>
<proteinExistence type="predicted"/>
<gene>
    <name evidence="1" type="primary">A05g508130.1_BraROA</name>
    <name evidence="1" type="ORF">IGI04_019999</name>
</gene>
<dbReference type="EMBL" id="JADBGQ010000005">
    <property type="protein sequence ID" value="KAG5398185.1"/>
    <property type="molecule type" value="Genomic_DNA"/>
</dbReference>
<sequence>MSAPSSDKIRLAFFPSPVTKAPARQTTVALPLKICADDDKEICNCCWQFANMIPSILSAMVPVTVPKKSEKKFNDD</sequence>
<organism evidence="1 2">
    <name type="scientific">Brassica rapa subsp. trilocularis</name>
    <dbReference type="NCBI Taxonomy" id="1813537"/>
    <lineage>
        <taxon>Eukaryota</taxon>
        <taxon>Viridiplantae</taxon>
        <taxon>Streptophyta</taxon>
        <taxon>Embryophyta</taxon>
        <taxon>Tracheophyta</taxon>
        <taxon>Spermatophyta</taxon>
        <taxon>Magnoliopsida</taxon>
        <taxon>eudicotyledons</taxon>
        <taxon>Gunneridae</taxon>
        <taxon>Pentapetalae</taxon>
        <taxon>rosids</taxon>
        <taxon>malvids</taxon>
        <taxon>Brassicales</taxon>
        <taxon>Brassicaceae</taxon>
        <taxon>Brassiceae</taxon>
        <taxon>Brassica</taxon>
    </lineage>
</organism>
<name>A0ABQ7MJW6_BRACM</name>
<dbReference type="Proteomes" id="UP000823674">
    <property type="component" value="Chromosome A05"/>
</dbReference>
<accession>A0ABQ7MJW6</accession>
<reference evidence="1 2" key="1">
    <citation type="submission" date="2021-03" db="EMBL/GenBank/DDBJ databases">
        <authorList>
            <person name="King G.J."/>
            <person name="Bancroft I."/>
            <person name="Baten A."/>
            <person name="Bloomfield J."/>
            <person name="Borpatragohain P."/>
            <person name="He Z."/>
            <person name="Irish N."/>
            <person name="Irwin J."/>
            <person name="Liu K."/>
            <person name="Mauleon R.P."/>
            <person name="Moore J."/>
            <person name="Morris R."/>
            <person name="Ostergaard L."/>
            <person name="Wang B."/>
            <person name="Wells R."/>
        </authorList>
    </citation>
    <scope>NUCLEOTIDE SEQUENCE [LARGE SCALE GENOMIC DNA]</scope>
    <source>
        <strain evidence="1">R-o-18</strain>
        <tissue evidence="1">Leaf</tissue>
    </source>
</reference>